<feature type="domain" description="Winged helix-turn helix" evidence="2">
    <location>
        <begin position="108"/>
        <end position="166"/>
    </location>
</feature>
<organism evidence="3 4">
    <name type="scientific">Xanthobacter agilis</name>
    <dbReference type="NCBI Taxonomy" id="47492"/>
    <lineage>
        <taxon>Bacteria</taxon>
        <taxon>Pseudomonadati</taxon>
        <taxon>Pseudomonadota</taxon>
        <taxon>Alphaproteobacteria</taxon>
        <taxon>Hyphomicrobiales</taxon>
        <taxon>Xanthobacteraceae</taxon>
        <taxon>Xanthobacter</taxon>
    </lineage>
</organism>
<feature type="region of interest" description="Disordered" evidence="1">
    <location>
        <begin position="146"/>
        <end position="169"/>
    </location>
</feature>
<dbReference type="InterPro" id="IPR025959">
    <property type="entry name" value="Winged_HTH_dom"/>
</dbReference>
<name>A0ABU0LIF6_XANAG</name>
<keyword evidence="4" id="KW-1185">Reference proteome</keyword>
<feature type="compositionally biased region" description="Basic and acidic residues" evidence="1">
    <location>
        <begin position="152"/>
        <end position="169"/>
    </location>
</feature>
<proteinExistence type="predicted"/>
<gene>
    <name evidence="3" type="ORF">QOZ94_003726</name>
</gene>
<comment type="caution">
    <text evidence="3">The sequence shown here is derived from an EMBL/GenBank/DDBJ whole genome shotgun (WGS) entry which is preliminary data.</text>
</comment>
<evidence type="ECO:0000313" key="4">
    <source>
        <dbReference type="Proteomes" id="UP001241747"/>
    </source>
</evidence>
<accession>A0ABU0LIF6</accession>
<dbReference type="SUPFAM" id="SSF46689">
    <property type="entry name" value="Homeodomain-like"/>
    <property type="match status" value="1"/>
</dbReference>
<dbReference type="EMBL" id="JAUSVY010000011">
    <property type="protein sequence ID" value="MDQ0506911.1"/>
    <property type="molecule type" value="Genomic_DNA"/>
</dbReference>
<dbReference type="InterPro" id="IPR009057">
    <property type="entry name" value="Homeodomain-like_sf"/>
</dbReference>
<reference evidence="3 4" key="1">
    <citation type="submission" date="2023-07" db="EMBL/GenBank/DDBJ databases">
        <title>Genomic Encyclopedia of Type Strains, Phase IV (KMG-IV): sequencing the most valuable type-strain genomes for metagenomic binning, comparative biology and taxonomic classification.</title>
        <authorList>
            <person name="Goeker M."/>
        </authorList>
    </citation>
    <scope>NUCLEOTIDE SEQUENCE [LARGE SCALE GENOMIC DNA]</scope>
    <source>
        <strain evidence="3 4">DSM 3770</strain>
    </source>
</reference>
<evidence type="ECO:0000259" key="2">
    <source>
        <dbReference type="Pfam" id="PF13592"/>
    </source>
</evidence>
<evidence type="ECO:0000256" key="1">
    <source>
        <dbReference type="SAM" id="MobiDB-lite"/>
    </source>
</evidence>
<protein>
    <submittedName>
        <fullName evidence="3">Transposase</fullName>
    </submittedName>
</protein>
<dbReference type="Pfam" id="PF13592">
    <property type="entry name" value="HTH_33"/>
    <property type="match status" value="1"/>
</dbReference>
<sequence length="169" mass="18908">MAAAVKLRRDYSASDLRRLAAASKHANQSRRLLSLAAVLDGMDREQAALIGGMDRQTLRDWVHRFNELGPDGLRDIRSKGHPPRLSKAQLAELSAIVETGPDRALHGVVRWRRVDLKQVVLERFGVDYHERTIGKILKALGFSHVSARPRHPGQDPKVIEEFKKTSPGP</sequence>
<dbReference type="Proteomes" id="UP001241747">
    <property type="component" value="Unassembled WGS sequence"/>
</dbReference>
<dbReference type="Pfam" id="PF13551">
    <property type="entry name" value="HTH_29"/>
    <property type="match status" value="1"/>
</dbReference>
<evidence type="ECO:0000313" key="3">
    <source>
        <dbReference type="EMBL" id="MDQ0506911.1"/>
    </source>
</evidence>